<organism evidence="3">
    <name type="scientific">uncultured Caudovirales phage</name>
    <dbReference type="NCBI Taxonomy" id="2100421"/>
    <lineage>
        <taxon>Viruses</taxon>
        <taxon>Duplodnaviria</taxon>
        <taxon>Heunggongvirae</taxon>
        <taxon>Uroviricota</taxon>
        <taxon>Caudoviricetes</taxon>
        <taxon>Peduoviridae</taxon>
        <taxon>Maltschvirus</taxon>
        <taxon>Maltschvirus maltsch</taxon>
    </lineage>
</organism>
<evidence type="ECO:0000256" key="1">
    <source>
        <dbReference type="SAM" id="MobiDB-lite"/>
    </source>
</evidence>
<name>A0A6J5PK92_9CAUD</name>
<feature type="compositionally biased region" description="Acidic residues" evidence="1">
    <location>
        <begin position="1"/>
        <end position="23"/>
    </location>
</feature>
<dbReference type="EMBL" id="LR797241">
    <property type="protein sequence ID" value="CAB4195506.1"/>
    <property type="molecule type" value="Genomic_DNA"/>
</dbReference>
<reference evidence="3" key="1">
    <citation type="submission" date="2020-05" db="EMBL/GenBank/DDBJ databases">
        <authorList>
            <person name="Chiriac C."/>
            <person name="Salcher M."/>
            <person name="Ghai R."/>
            <person name="Kavagutti S V."/>
        </authorList>
    </citation>
    <scope>NUCLEOTIDE SEQUENCE</scope>
</reference>
<feature type="region of interest" description="Disordered" evidence="1">
    <location>
        <begin position="150"/>
        <end position="192"/>
    </location>
</feature>
<feature type="region of interest" description="Disordered" evidence="1">
    <location>
        <begin position="240"/>
        <end position="266"/>
    </location>
</feature>
<evidence type="ECO:0000313" key="5">
    <source>
        <dbReference type="EMBL" id="CAB4190528.1"/>
    </source>
</evidence>
<dbReference type="EMBL" id="LR797015">
    <property type="protein sequence ID" value="CAB4181828.1"/>
    <property type="molecule type" value="Genomic_DNA"/>
</dbReference>
<accession>A0A6J5PK92</accession>
<feature type="compositionally biased region" description="Low complexity" evidence="1">
    <location>
        <begin position="157"/>
        <end position="183"/>
    </location>
</feature>
<dbReference type="EMBL" id="LR796628">
    <property type="protein sequence ID" value="CAB4155478.1"/>
    <property type="molecule type" value="Genomic_DNA"/>
</dbReference>
<feature type="region of interest" description="Disordered" evidence="1">
    <location>
        <begin position="1"/>
        <end position="50"/>
    </location>
</feature>
<dbReference type="EMBL" id="LR797154">
    <property type="protein sequence ID" value="CAB4190528.1"/>
    <property type="molecule type" value="Genomic_DNA"/>
</dbReference>
<sequence>MNTDNQNDDDEGEIELEIIDDTPEPDRGKPKATGTQGASDDDEDLEGYSDKVKKRINKLKYDYHAERRAREEDGRLREEAINVALKLKAERDHMARRLEATEDVSLDQAKQRIGTALEQAKAQFKAAYESGDGDALTEAQTRMMDLKTEESRVYSFRPQRPTQEQQTQAPVQRPSVPRPSSRAEGWAQENPWFGDDEEMTGFAYGVHERLVKQGVAPDSEEYYNQINTSVRRVFADKFDDGKTEDRTPRRQMSSVVAPAGRQTNSTPRKVVLTSTQVALAKRLGLKPEVYAAQLLKESYNG</sequence>
<gene>
    <name evidence="4" type="ORF">UFOVP1064_67</name>
    <name evidence="5" type="ORF">UFOVP1197_70</name>
    <name evidence="6" type="ORF">UFOVP1294_20</name>
    <name evidence="7" type="ORF">UFOVP1412_23</name>
    <name evidence="8" type="ORF">UFOVP1515_48</name>
    <name evidence="2" type="ORF">UFOVP659_8</name>
    <name evidence="3" type="ORF">UFOVP885_61</name>
</gene>
<dbReference type="EMBL" id="LR796846">
    <property type="protein sequence ID" value="CAB4169568.1"/>
    <property type="molecule type" value="Genomic_DNA"/>
</dbReference>
<evidence type="ECO:0000313" key="4">
    <source>
        <dbReference type="EMBL" id="CAB4181828.1"/>
    </source>
</evidence>
<evidence type="ECO:0000313" key="3">
    <source>
        <dbReference type="EMBL" id="CAB4169568.1"/>
    </source>
</evidence>
<evidence type="ECO:0000313" key="2">
    <source>
        <dbReference type="EMBL" id="CAB4155478.1"/>
    </source>
</evidence>
<proteinExistence type="predicted"/>
<evidence type="ECO:0000313" key="6">
    <source>
        <dbReference type="EMBL" id="CAB4195506.1"/>
    </source>
</evidence>
<dbReference type="EMBL" id="LR798365">
    <property type="protein sequence ID" value="CAB5226821.1"/>
    <property type="molecule type" value="Genomic_DNA"/>
</dbReference>
<evidence type="ECO:0000313" key="8">
    <source>
        <dbReference type="EMBL" id="CAB5226821.1"/>
    </source>
</evidence>
<protein>
    <submittedName>
        <fullName evidence="3">Uncharacterized protein</fullName>
    </submittedName>
</protein>
<evidence type="ECO:0000313" key="7">
    <source>
        <dbReference type="EMBL" id="CAB4210501.1"/>
    </source>
</evidence>
<dbReference type="EMBL" id="LR797365">
    <property type="protein sequence ID" value="CAB4210501.1"/>
    <property type="molecule type" value="Genomic_DNA"/>
</dbReference>